<dbReference type="GO" id="GO:0016887">
    <property type="term" value="F:ATP hydrolysis activity"/>
    <property type="evidence" value="ECO:0007669"/>
    <property type="project" value="InterPro"/>
</dbReference>
<protein>
    <recommendedName>
        <fullName evidence="1">AAA+ ATPase domain-containing protein</fullName>
    </recommendedName>
</protein>
<dbReference type="PANTHER" id="PTHR43581:SF2">
    <property type="entry name" value="EXCINUCLEASE ATPASE SUBUNIT"/>
    <property type="match status" value="1"/>
</dbReference>
<evidence type="ECO:0000259" key="1">
    <source>
        <dbReference type="SMART" id="SM00382"/>
    </source>
</evidence>
<comment type="caution">
    <text evidence="2">The sequence shown here is derived from an EMBL/GenBank/DDBJ whole genome shotgun (WGS) entry which is preliminary data.</text>
</comment>
<dbReference type="SMART" id="SM00382">
    <property type="entry name" value="AAA"/>
    <property type="match status" value="1"/>
</dbReference>
<dbReference type="InterPro" id="IPR003593">
    <property type="entry name" value="AAA+_ATPase"/>
</dbReference>
<dbReference type="RefSeq" id="WP_146475886.1">
    <property type="nucleotide sequence ID" value="NZ_VTFH01000001.1"/>
</dbReference>
<dbReference type="PANTHER" id="PTHR43581">
    <property type="entry name" value="ATP/GTP PHOSPHATASE"/>
    <property type="match status" value="1"/>
</dbReference>
<dbReference type="GO" id="GO:0005524">
    <property type="term" value="F:ATP binding"/>
    <property type="evidence" value="ECO:0007669"/>
    <property type="project" value="InterPro"/>
</dbReference>
<accession>A0A5M9IYI3</accession>
<reference evidence="2 3" key="1">
    <citation type="journal article" date="2018" name="Plant Biotechnol. Rep.">
        <title>Diversity and antifungal activity of endophytic bacteria associated with Panax ginseng seedlings.</title>
        <authorList>
            <person name="Park J.M."/>
            <person name="Hong C.E."/>
            <person name="Jo S.H."/>
        </authorList>
    </citation>
    <scope>NUCLEOTIDE SEQUENCE [LARGE SCALE GENOMIC DNA]</scope>
    <source>
        <strain evidence="2 3">PgKB38</strain>
    </source>
</reference>
<dbReference type="SUPFAM" id="SSF52540">
    <property type="entry name" value="P-loop containing nucleoside triphosphate hydrolases"/>
    <property type="match status" value="1"/>
</dbReference>
<evidence type="ECO:0000313" key="2">
    <source>
        <dbReference type="EMBL" id="KAA8560949.1"/>
    </source>
</evidence>
<feature type="domain" description="AAA+ ATPase" evidence="1">
    <location>
        <begin position="190"/>
        <end position="435"/>
    </location>
</feature>
<organism evidence="2 3">
    <name type="scientific">Pseudomonas extremaustralis</name>
    <dbReference type="NCBI Taxonomy" id="359110"/>
    <lineage>
        <taxon>Bacteria</taxon>
        <taxon>Pseudomonadati</taxon>
        <taxon>Pseudomonadota</taxon>
        <taxon>Gammaproteobacteria</taxon>
        <taxon>Pseudomonadales</taxon>
        <taxon>Pseudomonadaceae</taxon>
        <taxon>Pseudomonas</taxon>
    </lineage>
</organism>
<dbReference type="Proteomes" id="UP000323425">
    <property type="component" value="Unassembled WGS sequence"/>
</dbReference>
<name>A0A5M9IYI3_9PSED</name>
<dbReference type="Gene3D" id="3.40.50.300">
    <property type="entry name" value="P-loop containing nucleotide triphosphate hydrolases"/>
    <property type="match status" value="1"/>
</dbReference>
<evidence type="ECO:0000313" key="3">
    <source>
        <dbReference type="Proteomes" id="UP000323425"/>
    </source>
</evidence>
<dbReference type="InterPro" id="IPR003959">
    <property type="entry name" value="ATPase_AAA_core"/>
</dbReference>
<sequence>MIEYFKVVAEGESLPAVGKNHVLLWTDNWDDWFTYSTQYIVFVFDDNAVRHRIGNVKIGQFGMKSDQRRPTLPGKFDQIGDEFFSLGQDDEYYDNLNKLGPDVRDRVLQGLGDIALDADRCLRAMDEKVTGVSLLRSVTRSTVEGQFRRLATGGARLNEFRFIYTAPPTRNSRVDQISLSFEVEPESMPPTNIHVLIGRNGVGKTHMLNNMSRALIDKEPDESKVGIFECVTDDKSSFANLVSVTFSAFDPFEPLPNRRDRLDGLPCAYVGLKRPGKTKSGSPLPPKTPEKLSEEFGASVLVCSQGARLSRWRRALQMLETDPIFRALDVATLADDTQTEKEIRFAARRLFGKLSSGHKIVLLTITRLVETVEERTLVLLDEPEAHLHPPLLSAFVRSLSDLLVNRNGVAIIATHSPVVVQEVPKSCVWKIRRSGHVVAAERPDIETFGENVGILTREIFGLEVTDAGFHRLLRESVQSSDTLAQALKKFDGELGGEARALIRALVLNRGEKQ</sequence>
<dbReference type="InterPro" id="IPR027417">
    <property type="entry name" value="P-loop_NTPase"/>
</dbReference>
<dbReference type="EMBL" id="VTFH01000001">
    <property type="protein sequence ID" value="KAA8560949.1"/>
    <property type="molecule type" value="Genomic_DNA"/>
</dbReference>
<dbReference type="AlphaFoldDB" id="A0A5M9IYI3"/>
<dbReference type="InterPro" id="IPR051396">
    <property type="entry name" value="Bact_Antivir_Def_Nuclease"/>
</dbReference>
<proteinExistence type="predicted"/>
<dbReference type="Pfam" id="PF13304">
    <property type="entry name" value="AAA_21"/>
    <property type="match status" value="1"/>
</dbReference>
<gene>
    <name evidence="2" type="ORF">FX985_00999</name>
</gene>